<gene>
    <name evidence="2" type="ORF">MNEG_10261</name>
</gene>
<proteinExistence type="predicted"/>
<keyword evidence="3" id="KW-1185">Reference proteome</keyword>
<name>A0A0D2M234_9CHLO</name>
<keyword evidence="1" id="KW-1133">Transmembrane helix</keyword>
<keyword evidence="1" id="KW-0812">Transmembrane</keyword>
<accession>A0A0D2M234</accession>
<feature type="transmembrane region" description="Helical" evidence="1">
    <location>
        <begin position="156"/>
        <end position="176"/>
    </location>
</feature>
<dbReference type="KEGG" id="mng:MNEG_10261"/>
<feature type="transmembrane region" description="Helical" evidence="1">
    <location>
        <begin position="131"/>
        <end position="150"/>
    </location>
</feature>
<dbReference type="Proteomes" id="UP000054498">
    <property type="component" value="Unassembled WGS sequence"/>
</dbReference>
<evidence type="ECO:0000313" key="2">
    <source>
        <dbReference type="EMBL" id="KIY97699.1"/>
    </source>
</evidence>
<keyword evidence="1" id="KW-0472">Membrane</keyword>
<protein>
    <submittedName>
        <fullName evidence="2">Uncharacterized protein</fullName>
    </submittedName>
</protein>
<feature type="transmembrane region" description="Helical" evidence="1">
    <location>
        <begin position="98"/>
        <end position="119"/>
    </location>
</feature>
<dbReference type="OrthoDB" id="10570857at2759"/>
<evidence type="ECO:0000256" key="1">
    <source>
        <dbReference type="SAM" id="Phobius"/>
    </source>
</evidence>
<organism evidence="2 3">
    <name type="scientific">Monoraphidium neglectum</name>
    <dbReference type="NCBI Taxonomy" id="145388"/>
    <lineage>
        <taxon>Eukaryota</taxon>
        <taxon>Viridiplantae</taxon>
        <taxon>Chlorophyta</taxon>
        <taxon>core chlorophytes</taxon>
        <taxon>Chlorophyceae</taxon>
        <taxon>CS clade</taxon>
        <taxon>Sphaeropleales</taxon>
        <taxon>Selenastraceae</taxon>
        <taxon>Monoraphidium</taxon>
    </lineage>
</organism>
<evidence type="ECO:0000313" key="3">
    <source>
        <dbReference type="Proteomes" id="UP000054498"/>
    </source>
</evidence>
<sequence length="213" mass="22838">MVTPFPEAKTADTAEMGAAAAATGGSLGAALLPTGKESTAPASSDAEAFRQLAEAALAAHARGEAGPQEPHLLIRILQKAGSYASFSPMILVAVIPDIRVAALVAACVAVFNFLVATALRWRGVLKVWPKTFDLVNIAIYVVAMAASFTHPDFTRLWMPVWTSGLTGLYFLASLLVRRPFTVELAKESAPEWMWGNAAFYAMNFWISLAHPFK</sequence>
<dbReference type="GeneID" id="25727406"/>
<dbReference type="RefSeq" id="XP_013896719.1">
    <property type="nucleotide sequence ID" value="XM_014041265.1"/>
</dbReference>
<reference evidence="2 3" key="1">
    <citation type="journal article" date="2013" name="BMC Genomics">
        <title>Reconstruction of the lipid metabolism for the microalga Monoraphidium neglectum from its genome sequence reveals characteristics suitable for biofuel production.</title>
        <authorList>
            <person name="Bogen C."/>
            <person name="Al-Dilaimi A."/>
            <person name="Albersmeier A."/>
            <person name="Wichmann J."/>
            <person name="Grundmann M."/>
            <person name="Rupp O."/>
            <person name="Lauersen K.J."/>
            <person name="Blifernez-Klassen O."/>
            <person name="Kalinowski J."/>
            <person name="Goesmann A."/>
            <person name="Mussgnug J.H."/>
            <person name="Kruse O."/>
        </authorList>
    </citation>
    <scope>NUCLEOTIDE SEQUENCE [LARGE SCALE GENOMIC DNA]</scope>
    <source>
        <strain evidence="2 3">SAG 48.87</strain>
    </source>
</reference>
<dbReference type="EMBL" id="KK102465">
    <property type="protein sequence ID" value="KIY97699.1"/>
    <property type="molecule type" value="Genomic_DNA"/>
</dbReference>
<dbReference type="AlphaFoldDB" id="A0A0D2M234"/>